<evidence type="ECO:0008006" key="6">
    <source>
        <dbReference type="Google" id="ProtNLM"/>
    </source>
</evidence>
<sequence length="176" mass="20671">MLKKIQLKFIIFLLLNLVVVNFFGLFINKQGNLSNSKLSNVKALFNIDINWNFFSKPKTITKYPKLITEQSLQKKITEYEQHIQNLTQTINDTCNQTNLFLVQIKLKEIQKQMNDLNNPKEKFSLTTSNYSSILDKINIDLENLKNRISRIQLQENSNHPNSDSSEKEFFINTQNR</sequence>
<dbReference type="Proteomes" id="UP001170674">
    <property type="component" value="Unassembled WGS sequence"/>
</dbReference>
<feature type="region of interest" description="Disordered" evidence="2">
    <location>
        <begin position="153"/>
        <end position="176"/>
    </location>
</feature>
<protein>
    <recommendedName>
        <fullName evidence="6">Effector</fullName>
    </recommendedName>
</protein>
<feature type="transmembrane region" description="Helical" evidence="3">
    <location>
        <begin position="7"/>
        <end position="27"/>
    </location>
</feature>
<keyword evidence="3" id="KW-1133">Transmembrane helix</keyword>
<keyword evidence="3" id="KW-0472">Membrane</keyword>
<dbReference type="RefSeq" id="WP_304514548.1">
    <property type="nucleotide sequence ID" value="NZ_JAOSIR010000001.1"/>
</dbReference>
<accession>A0ABT9D2D4</accession>
<evidence type="ECO:0000256" key="2">
    <source>
        <dbReference type="SAM" id="MobiDB-lite"/>
    </source>
</evidence>
<evidence type="ECO:0000256" key="3">
    <source>
        <dbReference type="SAM" id="Phobius"/>
    </source>
</evidence>
<keyword evidence="1" id="KW-0175">Coiled coil</keyword>
<name>A0ABT9D2D4_9MOLU</name>
<reference evidence="4 5" key="1">
    <citation type="journal article" date="2023" name="Int. J. Syst. Evol. Microbiol.">
        <title>The observation of taxonomic boundaries for the 16SrII and 16SrXXV phytoplasmas using genome-based delimitation.</title>
        <authorList>
            <person name="Rodrigues Jardim B."/>
            <person name="Tran-Nguyen L.T.T."/>
            <person name="Gambley C."/>
            <person name="Al-Sadi A.M."/>
            <person name="Al-Subhi A.M."/>
            <person name="Foissac X."/>
            <person name="Salar P."/>
            <person name="Cai H."/>
            <person name="Yang J.Y."/>
            <person name="Davis R."/>
            <person name="Jones L."/>
            <person name="Rodoni B."/>
            <person name="Constable F.E."/>
        </authorList>
    </citation>
    <scope>NUCLEOTIDE SEQUENCE [LARGE SCALE GENOMIC DNA]</scope>
    <source>
        <strain evidence="4">BAWM-OMN-P53</strain>
    </source>
</reference>
<comment type="caution">
    <text evidence="4">The sequence shown here is derived from an EMBL/GenBank/DDBJ whole genome shotgun (WGS) entry which is preliminary data.</text>
</comment>
<organism evidence="4 5">
    <name type="scientific">Candidatus Phytoplasma crotalariae</name>
    <dbReference type="NCBI Taxonomy" id="2982627"/>
    <lineage>
        <taxon>Bacteria</taxon>
        <taxon>Bacillati</taxon>
        <taxon>Mycoplasmatota</taxon>
        <taxon>Mollicutes</taxon>
        <taxon>Acholeplasmatales</taxon>
        <taxon>Acholeplasmataceae</taxon>
        <taxon>Candidatus Phytoplasma</taxon>
        <taxon>16SrII (Peanut WB group)</taxon>
    </lineage>
</organism>
<feature type="compositionally biased region" description="Polar residues" evidence="2">
    <location>
        <begin position="153"/>
        <end position="163"/>
    </location>
</feature>
<keyword evidence="3" id="KW-0812">Transmembrane</keyword>
<evidence type="ECO:0000256" key="1">
    <source>
        <dbReference type="SAM" id="Coils"/>
    </source>
</evidence>
<evidence type="ECO:0000313" key="4">
    <source>
        <dbReference type="EMBL" id="MDO8059027.1"/>
    </source>
</evidence>
<feature type="coiled-coil region" evidence="1">
    <location>
        <begin position="69"/>
        <end position="96"/>
    </location>
</feature>
<dbReference type="EMBL" id="JAOSIR010000001">
    <property type="protein sequence ID" value="MDO8059027.1"/>
    <property type="molecule type" value="Genomic_DNA"/>
</dbReference>
<proteinExistence type="predicted"/>
<keyword evidence="5" id="KW-1185">Reference proteome</keyword>
<gene>
    <name evidence="4" type="ORF">OC683_00095</name>
</gene>
<evidence type="ECO:0000313" key="5">
    <source>
        <dbReference type="Proteomes" id="UP001170674"/>
    </source>
</evidence>